<evidence type="ECO:0000256" key="3">
    <source>
        <dbReference type="ARBA" id="ARBA00023157"/>
    </source>
</evidence>
<dbReference type="InterPro" id="IPR036312">
    <property type="entry name" value="Bifun_inhib/LTP/seed_sf"/>
</dbReference>
<evidence type="ECO:0000256" key="5">
    <source>
        <dbReference type="SAM" id="MobiDB-lite"/>
    </source>
</evidence>
<evidence type="ECO:0000256" key="4">
    <source>
        <dbReference type="ARBA" id="ARBA00023180"/>
    </source>
</evidence>
<dbReference type="SMART" id="SM00499">
    <property type="entry name" value="AAI"/>
    <property type="match status" value="1"/>
</dbReference>
<dbReference type="Proteomes" id="UP000652761">
    <property type="component" value="Unassembled WGS sequence"/>
</dbReference>
<dbReference type="AlphaFoldDB" id="A0A843WI39"/>
<dbReference type="InterPro" id="IPR043325">
    <property type="entry name" value="LTSS"/>
</dbReference>
<sequence>MVARTGLLLLSVLLVVAFHSGAGAEGPSRAPVAAPRPSTTVMAPMAPTPSSTETPLAPVPAPASNDCMNTIFENLLACLTYVEDGSNMTRPEKGCCQGLSTVVNTNPVCLCSLLSSTNNYGIAINRTKSLMLPTICRVQTPPVSLCAVIAGGPASSPAGSPSGAATMGPTLPAEPSASPPAGSSADPRFVSSVLVLLAGLALATFAMF</sequence>
<feature type="domain" description="Bifunctional inhibitor/plant lipid transfer protein/seed storage helical" evidence="7">
    <location>
        <begin position="67"/>
        <end position="146"/>
    </location>
</feature>
<proteinExistence type="inferred from homology"/>
<reference evidence="8" key="1">
    <citation type="submission" date="2017-07" db="EMBL/GenBank/DDBJ databases">
        <title>Taro Niue Genome Assembly and Annotation.</title>
        <authorList>
            <person name="Atibalentja N."/>
            <person name="Keating K."/>
            <person name="Fields C.J."/>
        </authorList>
    </citation>
    <scope>NUCLEOTIDE SEQUENCE</scope>
    <source>
        <strain evidence="8">Niue_2</strain>
        <tissue evidence="8">Leaf</tissue>
    </source>
</reference>
<keyword evidence="9" id="KW-1185">Reference proteome</keyword>
<feature type="region of interest" description="Disordered" evidence="5">
    <location>
        <begin position="158"/>
        <end position="183"/>
    </location>
</feature>
<feature type="compositionally biased region" description="Low complexity" evidence="5">
    <location>
        <begin position="173"/>
        <end position="183"/>
    </location>
</feature>
<gene>
    <name evidence="8" type="ORF">Taro_038068</name>
</gene>
<evidence type="ECO:0000256" key="1">
    <source>
        <dbReference type="ARBA" id="ARBA00009748"/>
    </source>
</evidence>
<dbReference type="Pfam" id="PF14368">
    <property type="entry name" value="LTP_2"/>
    <property type="match status" value="1"/>
</dbReference>
<feature type="chain" id="PRO_5032891704" description="Bifunctional inhibitor/plant lipid transfer protein/seed storage helical domain-containing protein" evidence="6">
    <location>
        <begin position="24"/>
        <end position="208"/>
    </location>
</feature>
<evidence type="ECO:0000256" key="2">
    <source>
        <dbReference type="ARBA" id="ARBA00022729"/>
    </source>
</evidence>
<dbReference type="CDD" id="cd00010">
    <property type="entry name" value="AAI_LTSS"/>
    <property type="match status" value="1"/>
</dbReference>
<evidence type="ECO:0000259" key="7">
    <source>
        <dbReference type="SMART" id="SM00499"/>
    </source>
</evidence>
<organism evidence="8 9">
    <name type="scientific">Colocasia esculenta</name>
    <name type="common">Wild taro</name>
    <name type="synonym">Arum esculentum</name>
    <dbReference type="NCBI Taxonomy" id="4460"/>
    <lineage>
        <taxon>Eukaryota</taxon>
        <taxon>Viridiplantae</taxon>
        <taxon>Streptophyta</taxon>
        <taxon>Embryophyta</taxon>
        <taxon>Tracheophyta</taxon>
        <taxon>Spermatophyta</taxon>
        <taxon>Magnoliopsida</taxon>
        <taxon>Liliopsida</taxon>
        <taxon>Araceae</taxon>
        <taxon>Aroideae</taxon>
        <taxon>Colocasieae</taxon>
        <taxon>Colocasia</taxon>
    </lineage>
</organism>
<keyword evidence="4" id="KW-0325">Glycoprotein</keyword>
<evidence type="ECO:0000313" key="8">
    <source>
        <dbReference type="EMBL" id="MQM05261.1"/>
    </source>
</evidence>
<dbReference type="InterPro" id="IPR016140">
    <property type="entry name" value="Bifunc_inhib/LTP/seed_store"/>
</dbReference>
<protein>
    <recommendedName>
        <fullName evidence="7">Bifunctional inhibitor/plant lipid transfer protein/seed storage helical domain-containing protein</fullName>
    </recommendedName>
</protein>
<dbReference type="OrthoDB" id="785314at2759"/>
<evidence type="ECO:0000313" key="9">
    <source>
        <dbReference type="Proteomes" id="UP000652761"/>
    </source>
</evidence>
<evidence type="ECO:0000256" key="6">
    <source>
        <dbReference type="SAM" id="SignalP"/>
    </source>
</evidence>
<accession>A0A843WI39</accession>
<dbReference type="Gene3D" id="1.10.110.10">
    <property type="entry name" value="Plant lipid-transfer and hydrophobic proteins"/>
    <property type="match status" value="1"/>
</dbReference>
<keyword evidence="3" id="KW-1015">Disulfide bond</keyword>
<dbReference type="SUPFAM" id="SSF47699">
    <property type="entry name" value="Bifunctional inhibitor/lipid-transfer protein/seed storage 2S albumin"/>
    <property type="match status" value="1"/>
</dbReference>
<name>A0A843WI39_COLES</name>
<feature type="signal peptide" evidence="6">
    <location>
        <begin position="1"/>
        <end position="23"/>
    </location>
</feature>
<dbReference type="EMBL" id="NMUH01003381">
    <property type="protein sequence ID" value="MQM05261.1"/>
    <property type="molecule type" value="Genomic_DNA"/>
</dbReference>
<dbReference type="PANTHER" id="PTHR33044">
    <property type="entry name" value="BIFUNCTIONAL INHIBITOR/LIPID-TRANSFER PROTEIN/SEED STORAGE 2S ALBUMIN SUPERFAMILY PROTEIN-RELATED"/>
    <property type="match status" value="1"/>
</dbReference>
<comment type="caution">
    <text evidence="8">The sequence shown here is derived from an EMBL/GenBank/DDBJ whole genome shotgun (WGS) entry which is preliminary data.</text>
</comment>
<keyword evidence="2 6" id="KW-0732">Signal</keyword>
<comment type="similarity">
    <text evidence="1">Belongs to the plant LTP family.</text>
</comment>